<dbReference type="PANTHER" id="PTHR33055">
    <property type="entry name" value="TRANSPOSASE FOR INSERTION SEQUENCE ELEMENT IS1111A"/>
    <property type="match status" value="1"/>
</dbReference>
<accession>A0A285EDG4</accession>
<dbReference type="InterPro" id="IPR047650">
    <property type="entry name" value="Transpos_IS110"/>
</dbReference>
<dbReference type="GO" id="GO:0004803">
    <property type="term" value="F:transposase activity"/>
    <property type="evidence" value="ECO:0007669"/>
    <property type="project" value="InterPro"/>
</dbReference>
<dbReference type="OrthoDB" id="9815354at2"/>
<evidence type="ECO:0000259" key="2">
    <source>
        <dbReference type="Pfam" id="PF02371"/>
    </source>
</evidence>
<dbReference type="RefSeq" id="WP_097207148.1">
    <property type="nucleotide sequence ID" value="NZ_JACHXB010000002.1"/>
</dbReference>
<evidence type="ECO:0000259" key="1">
    <source>
        <dbReference type="Pfam" id="PF01548"/>
    </source>
</evidence>
<dbReference type="Proteomes" id="UP000219514">
    <property type="component" value="Unassembled WGS sequence"/>
</dbReference>
<dbReference type="PANTHER" id="PTHR33055:SF15">
    <property type="entry name" value="TRANSPOSASE-RELATED"/>
    <property type="match status" value="1"/>
</dbReference>
<dbReference type="AlphaFoldDB" id="A0A285EDG4"/>
<dbReference type="Pfam" id="PF01548">
    <property type="entry name" value="DEDD_Tnp_IS110"/>
    <property type="match status" value="1"/>
</dbReference>
<organism evidence="3 4">
    <name type="scientific">Geodermatophilus sabuli</name>
    <dbReference type="NCBI Taxonomy" id="1564158"/>
    <lineage>
        <taxon>Bacteria</taxon>
        <taxon>Bacillati</taxon>
        <taxon>Actinomycetota</taxon>
        <taxon>Actinomycetes</taxon>
        <taxon>Geodermatophilales</taxon>
        <taxon>Geodermatophilaceae</taxon>
        <taxon>Geodermatophilus</taxon>
    </lineage>
</organism>
<gene>
    <name evidence="3" type="ORF">SAMN06893097_106108</name>
</gene>
<dbReference type="Pfam" id="PF02371">
    <property type="entry name" value="Transposase_20"/>
    <property type="match status" value="1"/>
</dbReference>
<dbReference type="GO" id="GO:0003677">
    <property type="term" value="F:DNA binding"/>
    <property type="evidence" value="ECO:0007669"/>
    <property type="project" value="InterPro"/>
</dbReference>
<dbReference type="InterPro" id="IPR003346">
    <property type="entry name" value="Transposase_20"/>
</dbReference>
<proteinExistence type="predicted"/>
<keyword evidence="4" id="KW-1185">Reference proteome</keyword>
<dbReference type="InterPro" id="IPR002525">
    <property type="entry name" value="Transp_IS110-like_N"/>
</dbReference>
<dbReference type="GO" id="GO:0006313">
    <property type="term" value="P:DNA transposition"/>
    <property type="evidence" value="ECO:0007669"/>
    <property type="project" value="InterPro"/>
</dbReference>
<protein>
    <submittedName>
        <fullName evidence="3">Transposase</fullName>
    </submittedName>
</protein>
<reference evidence="3 4" key="1">
    <citation type="submission" date="2017-09" db="EMBL/GenBank/DDBJ databases">
        <authorList>
            <person name="Ehlers B."/>
            <person name="Leendertz F.H."/>
        </authorList>
    </citation>
    <scope>NUCLEOTIDE SEQUENCE [LARGE SCALE GENOMIC DNA]</scope>
    <source>
        <strain evidence="3 4">DSM 46844</strain>
    </source>
</reference>
<sequence>MQVETDEPEVIERVAALDIGKAEVVCCARVPGPAGQRMQEVRTTSTMTAALLGLGDWLAGLGVTRVVMEATSDYWRAPFYLLEDRFETWLVNAHDVKHLPGRPKTDRLDAVWLCKVAERQMLRPSFVPPPAIRQLRDLTRYRVDLLAVRTAEKQRVEKLLEDALIKLTAVVSDPFGASGRAMMAALITGERDPAVLAELARGSLRSKTARLTEALTGRFTEHHAFLLTQMLQRVDAITADIATVQARIDARIGELAPSVARLDAIPGIGPVAAQMILAEIGTDIGRFPTPAHLTSWARFAPGVSESAGRPKGNAGTGKGNRYLARVVGEAAVSAARTDTFLGERYRRIARRRGKKRAIVAVGRSILVIIWALLSDTEAQFVDLGPDYYAARTNPERKVRQHVRELQALGYSVTLNPAA</sequence>
<name>A0A285EDG4_9ACTN</name>
<feature type="domain" description="Transposase IS116/IS110/IS902 C-terminal" evidence="2">
    <location>
        <begin position="261"/>
        <end position="344"/>
    </location>
</feature>
<evidence type="ECO:0000313" key="4">
    <source>
        <dbReference type="Proteomes" id="UP000219514"/>
    </source>
</evidence>
<dbReference type="NCBIfam" id="NF033542">
    <property type="entry name" value="transpos_IS110"/>
    <property type="match status" value="1"/>
</dbReference>
<dbReference type="EMBL" id="OBDO01000006">
    <property type="protein sequence ID" value="SNX97158.1"/>
    <property type="molecule type" value="Genomic_DNA"/>
</dbReference>
<feature type="domain" description="Transposase IS110-like N-terminal" evidence="1">
    <location>
        <begin position="16"/>
        <end position="162"/>
    </location>
</feature>
<evidence type="ECO:0000313" key="3">
    <source>
        <dbReference type="EMBL" id="SNX97158.1"/>
    </source>
</evidence>